<dbReference type="Proteomes" id="UP001206128">
    <property type="component" value="Unassembled WGS sequence"/>
</dbReference>
<name>A0AAE3GQD6_9PSEU</name>
<proteinExistence type="predicted"/>
<accession>A0AAE3GQD6</accession>
<comment type="caution">
    <text evidence="2">The sequence shown here is derived from an EMBL/GenBank/DDBJ whole genome shotgun (WGS) entry which is preliminary data.</text>
</comment>
<feature type="region of interest" description="Disordered" evidence="1">
    <location>
        <begin position="1"/>
        <end position="22"/>
    </location>
</feature>
<organism evidence="2 3">
    <name type="scientific">Goodfellowiella coeruleoviolacea</name>
    <dbReference type="NCBI Taxonomy" id="334858"/>
    <lineage>
        <taxon>Bacteria</taxon>
        <taxon>Bacillati</taxon>
        <taxon>Actinomycetota</taxon>
        <taxon>Actinomycetes</taxon>
        <taxon>Pseudonocardiales</taxon>
        <taxon>Pseudonocardiaceae</taxon>
        <taxon>Goodfellowiella</taxon>
    </lineage>
</organism>
<keyword evidence="3" id="KW-1185">Reference proteome</keyword>
<dbReference type="EMBL" id="JAMTCK010000027">
    <property type="protein sequence ID" value="MCP2170233.1"/>
    <property type="molecule type" value="Genomic_DNA"/>
</dbReference>
<protein>
    <submittedName>
        <fullName evidence="2">Uncharacterized protein</fullName>
    </submittedName>
</protein>
<evidence type="ECO:0000313" key="2">
    <source>
        <dbReference type="EMBL" id="MCP2170233.1"/>
    </source>
</evidence>
<dbReference type="RefSeq" id="WP_253780252.1">
    <property type="nucleotide sequence ID" value="NZ_JAMTCK010000027.1"/>
</dbReference>
<reference evidence="2" key="1">
    <citation type="submission" date="2022-06" db="EMBL/GenBank/DDBJ databases">
        <title>Genomic Encyclopedia of Archaeal and Bacterial Type Strains, Phase II (KMG-II): from individual species to whole genera.</title>
        <authorList>
            <person name="Goeker M."/>
        </authorList>
    </citation>
    <scope>NUCLEOTIDE SEQUENCE</scope>
    <source>
        <strain evidence="2">DSM 43935</strain>
    </source>
</reference>
<sequence length="160" mass="16246">MPEQPGHGGDHADRGGTGGAAAPADLAARAGEYGQRLGWPTRLAGTELHLLLGRGLVGVALANPGVAEEILGVLTRRGLDGPVVVLPGSPARWVFLAGADPAVDHTAALVPPGVDLVRDQVALPPSRTPHGRVAWARPPSPHRALPSALVVLAAARLTIG</sequence>
<gene>
    <name evidence="2" type="ORF">LX83_007124</name>
</gene>
<evidence type="ECO:0000256" key="1">
    <source>
        <dbReference type="SAM" id="MobiDB-lite"/>
    </source>
</evidence>
<dbReference type="AlphaFoldDB" id="A0AAE3GQD6"/>
<evidence type="ECO:0000313" key="3">
    <source>
        <dbReference type="Proteomes" id="UP001206128"/>
    </source>
</evidence>